<dbReference type="GO" id="GO:0004439">
    <property type="term" value="F:phosphatidylinositol-4,5-bisphosphate 5-phosphatase activity"/>
    <property type="evidence" value="ECO:0007669"/>
    <property type="project" value="TreeGrafter"/>
</dbReference>
<organism evidence="3 4">
    <name type="scientific">Legionella massiliensis</name>
    <dbReference type="NCBI Taxonomy" id="1034943"/>
    <lineage>
        <taxon>Bacteria</taxon>
        <taxon>Pseudomonadati</taxon>
        <taxon>Pseudomonadota</taxon>
        <taxon>Gammaproteobacteria</taxon>
        <taxon>Legionellales</taxon>
        <taxon>Legionellaceae</taxon>
        <taxon>Legionella</taxon>
    </lineage>
</organism>
<evidence type="ECO:0000256" key="1">
    <source>
        <dbReference type="SAM" id="Phobius"/>
    </source>
</evidence>
<accession>A0A078KW18</accession>
<keyword evidence="4" id="KW-1185">Reference proteome</keyword>
<dbReference type="GO" id="GO:0004721">
    <property type="term" value="F:phosphoprotein phosphatase activity"/>
    <property type="evidence" value="ECO:0007669"/>
    <property type="project" value="InterPro"/>
</dbReference>
<dbReference type="EMBL" id="CCSB01000001">
    <property type="protein sequence ID" value="CDZ75893.1"/>
    <property type="molecule type" value="Genomic_DNA"/>
</dbReference>
<dbReference type="GO" id="GO:0008962">
    <property type="term" value="F:phosphatidylglycerophosphatase activity"/>
    <property type="evidence" value="ECO:0007669"/>
    <property type="project" value="TreeGrafter"/>
</dbReference>
<dbReference type="InterPro" id="IPR042165">
    <property type="entry name" value="PTPMT1"/>
</dbReference>
<reference evidence="3 4" key="1">
    <citation type="submission" date="2014-06" db="EMBL/GenBank/DDBJ databases">
        <authorList>
            <person name="Urmite Genomes Urmite Genomes"/>
        </authorList>
    </citation>
    <scope>NUCLEOTIDE SEQUENCE [LARGE SCALE GENOMIC DNA]</scope>
</reference>
<keyword evidence="1" id="KW-0812">Transmembrane</keyword>
<dbReference type="STRING" id="1034943.BN59_00153"/>
<dbReference type="RefSeq" id="WP_043872528.1">
    <property type="nucleotide sequence ID" value="NZ_CCVW01000001.1"/>
</dbReference>
<dbReference type="OrthoDB" id="9806482at2"/>
<dbReference type="Gene3D" id="3.90.190.10">
    <property type="entry name" value="Protein tyrosine phosphatase superfamily"/>
    <property type="match status" value="1"/>
</dbReference>
<evidence type="ECO:0000313" key="3">
    <source>
        <dbReference type="EMBL" id="CDZ75893.1"/>
    </source>
</evidence>
<feature type="transmembrane region" description="Helical" evidence="1">
    <location>
        <begin position="442"/>
        <end position="465"/>
    </location>
</feature>
<feature type="transmembrane region" description="Helical" evidence="1">
    <location>
        <begin position="416"/>
        <end position="436"/>
    </location>
</feature>
<dbReference type="InterPro" id="IPR016130">
    <property type="entry name" value="Tyr_Pase_AS"/>
</dbReference>
<dbReference type="PANTHER" id="PTHR46712:SF1">
    <property type="entry name" value="PHOSPHATIDYLGLYCEROPHOSPHATASE AND PROTEIN-TYROSINE PHOSPHATASE 1"/>
    <property type="match status" value="1"/>
</dbReference>
<evidence type="ECO:0000313" key="4">
    <source>
        <dbReference type="Proteomes" id="UP000044071"/>
    </source>
</evidence>
<dbReference type="PROSITE" id="PS00383">
    <property type="entry name" value="TYR_PHOSPHATASE_1"/>
    <property type="match status" value="1"/>
</dbReference>
<dbReference type="InterPro" id="IPR000387">
    <property type="entry name" value="Tyr_Pase_dom"/>
</dbReference>
<dbReference type="AlphaFoldDB" id="A0A078KW18"/>
<dbReference type="PROSITE" id="PS50056">
    <property type="entry name" value="TYR_PHOSPHATASE_2"/>
    <property type="match status" value="1"/>
</dbReference>
<keyword evidence="1" id="KW-0472">Membrane</keyword>
<name>A0A078KW18_9GAMM</name>
<proteinExistence type="predicted"/>
<dbReference type="InterPro" id="IPR029021">
    <property type="entry name" value="Prot-tyrosine_phosphatase-like"/>
</dbReference>
<dbReference type="PANTHER" id="PTHR46712">
    <property type="entry name" value="PHOSPHATIDYLGLYCEROPHOSPHATASE AND PROTEIN-TYROSINE PHOSPHATASE 1"/>
    <property type="match status" value="1"/>
</dbReference>
<keyword evidence="1" id="KW-1133">Transmembrane helix</keyword>
<sequence length="493" mass="55584">MRKSDYSVFFSHELTGTFSELFFGVSHFFNRVKAWTGWHQSYNEVLQNRVGGRVLLGQIPIDSFNAELLGELSPNGLIVSCNDCFELAGCGATTSVSNPSLWAHTDIEHHHLPFTDFTDNANPELLLETLEKMWAAYNRGEAIYIHCKAGRSRSALVVALFMCLIELKASYHQIGYEEGDLELLLKAKIEQLKEKRSQVSIGQAKINLGVRVLLSYIGDEFQESQKQTEVFTQSGKFFAKLTQSSEFKALWHYVYNHPTDFEDMQVLMNALYEDPLTVLKTLTLRAPKTDTALVRACQNLRESPEGRALLYRLRQFLYNNQEDNYEPDLTLLKLAYQQFNEALESYKQDPDILKIARQLQSAVFLSTAPDEDKVDWLAKTANFLADPLNLASNYYKEAENAVVSDNPSTRRIAKTMIIIGAVVLMFALFAGILSTSTFTVPVVSMIAFAAIAFMALGKMIGLTAVDDNVKLYSQSLVREFEKLEEVDSFNGPS</sequence>
<gene>
    <name evidence="3" type="ORF">BN59_00153</name>
</gene>
<evidence type="ECO:0000259" key="2">
    <source>
        <dbReference type="PROSITE" id="PS50056"/>
    </source>
</evidence>
<dbReference type="Proteomes" id="UP000044071">
    <property type="component" value="Unassembled WGS sequence"/>
</dbReference>
<protein>
    <submittedName>
        <fullName evidence="3">Dual specificity phosphatase, catalytic domain</fullName>
    </submittedName>
</protein>
<feature type="domain" description="Tyrosine specific protein phosphatases" evidence="2">
    <location>
        <begin position="124"/>
        <end position="207"/>
    </location>
</feature>
<dbReference type="SUPFAM" id="SSF52799">
    <property type="entry name" value="(Phosphotyrosine protein) phosphatases II"/>
    <property type="match status" value="1"/>
</dbReference>